<keyword evidence="1" id="KW-1133">Transmembrane helix</keyword>
<feature type="transmembrane region" description="Helical" evidence="1">
    <location>
        <begin position="114"/>
        <end position="131"/>
    </location>
</feature>
<dbReference type="EMBL" id="CP049888">
    <property type="protein sequence ID" value="QIL50034.1"/>
    <property type="molecule type" value="Genomic_DNA"/>
</dbReference>
<keyword evidence="1" id="KW-0812">Transmembrane</keyword>
<name>A0A6G8AYA1_9LACO</name>
<dbReference type="AlphaFoldDB" id="A0A6G8AYA1"/>
<accession>A0A6G8AYA1</accession>
<evidence type="ECO:0000256" key="1">
    <source>
        <dbReference type="SAM" id="Phobius"/>
    </source>
</evidence>
<keyword evidence="3" id="KW-1185">Reference proteome</keyword>
<feature type="transmembrane region" description="Helical" evidence="1">
    <location>
        <begin position="137"/>
        <end position="161"/>
    </location>
</feature>
<dbReference type="InterPro" id="IPR036259">
    <property type="entry name" value="MFS_trans_sf"/>
</dbReference>
<dbReference type="KEGG" id="wco:G7084_01075"/>
<feature type="transmembrane region" description="Helical" evidence="1">
    <location>
        <begin position="204"/>
        <end position="223"/>
    </location>
</feature>
<proteinExistence type="predicted"/>
<reference evidence="2 3" key="1">
    <citation type="submission" date="2020-03" db="EMBL/GenBank/DDBJ databases">
        <title>Weissella sp. nov., isolated from Cybister lewisianus.</title>
        <authorList>
            <person name="Hyun D.-W."/>
            <person name="Bae J.-W."/>
        </authorList>
    </citation>
    <scope>NUCLEOTIDE SEQUENCE [LARGE SCALE GENOMIC DNA]</scope>
    <source>
        <strain evidence="2 3">HDW19</strain>
    </source>
</reference>
<organism evidence="2 3">
    <name type="scientific">Weissella coleopterorum</name>
    <dbReference type="NCBI Taxonomy" id="2714949"/>
    <lineage>
        <taxon>Bacteria</taxon>
        <taxon>Bacillati</taxon>
        <taxon>Bacillota</taxon>
        <taxon>Bacilli</taxon>
        <taxon>Lactobacillales</taxon>
        <taxon>Lactobacillaceae</taxon>
        <taxon>Weissella</taxon>
    </lineage>
</organism>
<keyword evidence="1" id="KW-0472">Membrane</keyword>
<feature type="transmembrane region" description="Helical" evidence="1">
    <location>
        <begin position="173"/>
        <end position="192"/>
    </location>
</feature>
<gene>
    <name evidence="2" type="ORF">G7084_01075</name>
</gene>
<dbReference type="InterPro" id="IPR009214">
    <property type="entry name" value="DUF1129"/>
</dbReference>
<dbReference type="Pfam" id="PF06570">
    <property type="entry name" value="DUF1129"/>
    <property type="match status" value="1"/>
</dbReference>
<evidence type="ECO:0000313" key="2">
    <source>
        <dbReference type="EMBL" id="QIL50034.1"/>
    </source>
</evidence>
<sequence length="243" mass="26426">MTQEVKATSATNDITDEATIMPTHSELAASGLSKRNQKFVYQAIELVENDGQYLSLIQKMETDLLEGQKVGKTAKQIYGTPAEALGMEAKAQETQSQGTVYSDFGYWDLAFDNMLTFLMLFSAMFGITLLFQKDASINAGAAGILALALTSICGGLLFALITKIMARRDLGRVLRVLSAILAFALWFLIYMLASVLPKVINPVLPGWVYLIVAVVAFAGFRFLRKKTGIVGGFMGGSQVSNKK</sequence>
<evidence type="ECO:0000313" key="3">
    <source>
        <dbReference type="Proteomes" id="UP000500741"/>
    </source>
</evidence>
<protein>
    <submittedName>
        <fullName evidence="2">DUF1129 domain-containing protein</fullName>
    </submittedName>
</protein>
<dbReference type="SUPFAM" id="SSF103473">
    <property type="entry name" value="MFS general substrate transporter"/>
    <property type="match status" value="1"/>
</dbReference>
<dbReference type="Proteomes" id="UP000500741">
    <property type="component" value="Chromosome"/>
</dbReference>
<dbReference type="RefSeq" id="WP_166009242.1">
    <property type="nucleotide sequence ID" value="NZ_CP049888.1"/>
</dbReference>